<name>A0A975F827_9GAMM</name>
<evidence type="ECO:0000256" key="8">
    <source>
        <dbReference type="ARBA" id="ARBA00023237"/>
    </source>
</evidence>
<evidence type="ECO:0000259" key="12">
    <source>
        <dbReference type="Pfam" id="PF01103"/>
    </source>
</evidence>
<accession>A0A975F827</accession>
<protein>
    <recommendedName>
        <fullName evidence="3">Translocation and assembly module subunit TamA</fullName>
    </recommendedName>
    <alternativeName>
        <fullName evidence="9">Autotransporter assembly factor TamA</fullName>
    </alternativeName>
</protein>
<feature type="signal peptide" evidence="11">
    <location>
        <begin position="1"/>
        <end position="19"/>
    </location>
</feature>
<comment type="subcellular location">
    <subcellularLocation>
        <location evidence="1">Cell outer membrane</location>
    </subcellularLocation>
</comment>
<dbReference type="Gene3D" id="2.40.160.50">
    <property type="entry name" value="membrane protein fhac: a member of the omp85/tpsb transporter family"/>
    <property type="match status" value="1"/>
</dbReference>
<dbReference type="PANTHER" id="PTHR12815">
    <property type="entry name" value="SORTING AND ASSEMBLY MACHINERY SAMM50 PROTEIN FAMILY MEMBER"/>
    <property type="match status" value="1"/>
</dbReference>
<dbReference type="GO" id="GO:0009306">
    <property type="term" value="P:protein secretion"/>
    <property type="evidence" value="ECO:0007669"/>
    <property type="project" value="TreeGrafter"/>
</dbReference>
<dbReference type="InterPro" id="IPR035243">
    <property type="entry name" value="TamA_POTRA_Dom_1"/>
</dbReference>
<evidence type="ECO:0000259" key="13">
    <source>
        <dbReference type="Pfam" id="PF17243"/>
    </source>
</evidence>
<keyword evidence="8" id="KW-0998">Cell outer membrane</keyword>
<keyword evidence="6 11" id="KW-0732">Signal</keyword>
<evidence type="ECO:0000256" key="1">
    <source>
        <dbReference type="ARBA" id="ARBA00004442"/>
    </source>
</evidence>
<dbReference type="GO" id="GO:0009279">
    <property type="term" value="C:cell outer membrane"/>
    <property type="evidence" value="ECO:0007669"/>
    <property type="project" value="UniProtKB-SubCell"/>
</dbReference>
<keyword evidence="7" id="KW-0472">Membrane</keyword>
<reference evidence="14" key="1">
    <citation type="submission" date="2021-04" db="EMBL/GenBank/DDBJ databases">
        <title>Genomics, taxonomy and metabolism of representatives of sulfur bacteria of the genus Thiothrix: Thiothrix fructosivorans QT, Thiothrix unzii A1T and three new species, Thiothrix subterranea sp. nov., Thiothrix litoralis sp. nov. and 'Candidatus Thiothrix anitrata' sp. nov.</title>
        <authorList>
            <person name="Ravin N.V."/>
            <person name="Smolyakov D."/>
            <person name="Rudenko T.S."/>
            <person name="Mardanov A.V."/>
            <person name="Beletsky A.V."/>
            <person name="Markov N.D."/>
            <person name="Fomenkov A.I."/>
            <person name="Roberts R.J."/>
            <person name="Karnachuk O.V."/>
            <person name="Novikov A."/>
            <person name="Grabovich M.Y."/>
        </authorList>
    </citation>
    <scope>NUCLEOTIDE SEQUENCE</scope>
    <source>
        <strain evidence="14">A1</strain>
    </source>
</reference>
<comment type="subunit">
    <text evidence="10">Interacts with TamB to form the translocation and assembly module (TAM).</text>
</comment>
<keyword evidence="15" id="KW-1185">Reference proteome</keyword>
<gene>
    <name evidence="14" type="ORF">J9260_13810</name>
</gene>
<comment type="similarity">
    <text evidence="2">Belongs to the TamA family.</text>
</comment>
<sequence>MKKIVWGLCLMGVAAPVSAAFFQQKADEQAEAKTESPVKVNVQGADEALAENLRALLPSLRALKCDSPTDRVARFIEASDEKLQEAAEAMGYYDARFNVTPVRQAQCLVLNVAVVPGEPVKVTDVKVQISGVGRDLPQFRELAAAPPYQVGDILIHQKYEDFKTSLNRTANSLGFFDAEYVTRTIEVNPDTRQAQVRIHFDTGKRYRVGKVAVQQDVLDGKHLQRFMRVRQGDTYDVEAIRKQQQLLEGGNYYSEVLVSSDYEKAVNGEVPIKIEAKRRKRYSYTGKVGYATDSGAHTEAGMDIHWVNAKGHKLNTRGSIGQTEQSVEATYKVPLWNPEHEYTSLAVGWRKSDSGDIESRATKVGLDYNRRNKSDWQQTVFINYLNETTQVKGEAATNAQLTLVGARVKKTKVDDTPFARNGWTLGAELQGAQQGVLSDQSLLQAKLQGKRLQTLSNNGKVIVQANLGTTLTDDLNEVPKSLRFFAGGANSVRGYGFESLGEKNADGEVIGGKHLLTSSVEYEHPLVDKWSAAAFVDAGNAFDDTSKLTMKVGAGFGVRWKSPLGPVRADLAVPKDDTSDVHFYFSLGPDL</sequence>
<evidence type="ECO:0000256" key="4">
    <source>
        <dbReference type="ARBA" id="ARBA00022452"/>
    </source>
</evidence>
<evidence type="ECO:0000256" key="5">
    <source>
        <dbReference type="ARBA" id="ARBA00022692"/>
    </source>
</evidence>
<dbReference type="AlphaFoldDB" id="A0A975F827"/>
<evidence type="ECO:0000256" key="11">
    <source>
        <dbReference type="SAM" id="SignalP"/>
    </source>
</evidence>
<dbReference type="Pfam" id="PF01103">
    <property type="entry name" value="Omp85"/>
    <property type="match status" value="1"/>
</dbReference>
<dbReference type="EMBL" id="CP072793">
    <property type="protein sequence ID" value="QTR52768.1"/>
    <property type="molecule type" value="Genomic_DNA"/>
</dbReference>
<dbReference type="KEGG" id="tun:J9260_13810"/>
<dbReference type="PANTHER" id="PTHR12815:SF47">
    <property type="entry name" value="TRANSLOCATION AND ASSEMBLY MODULE SUBUNIT TAMA"/>
    <property type="match status" value="1"/>
</dbReference>
<evidence type="ECO:0000256" key="9">
    <source>
        <dbReference type="ARBA" id="ARBA00033063"/>
    </source>
</evidence>
<dbReference type="GO" id="GO:0097347">
    <property type="term" value="C:TAM protein secretion complex"/>
    <property type="evidence" value="ECO:0007669"/>
    <property type="project" value="TreeGrafter"/>
</dbReference>
<evidence type="ECO:0000313" key="15">
    <source>
        <dbReference type="Proteomes" id="UP000672009"/>
    </source>
</evidence>
<dbReference type="Gene3D" id="3.10.20.310">
    <property type="entry name" value="membrane protein fhac"/>
    <property type="match status" value="3"/>
</dbReference>
<evidence type="ECO:0000256" key="7">
    <source>
        <dbReference type="ARBA" id="ARBA00023136"/>
    </source>
</evidence>
<evidence type="ECO:0000313" key="14">
    <source>
        <dbReference type="EMBL" id="QTR52768.1"/>
    </source>
</evidence>
<feature type="domain" description="Bacterial surface antigen (D15)" evidence="12">
    <location>
        <begin position="310"/>
        <end position="588"/>
    </location>
</feature>
<keyword evidence="5" id="KW-0812">Transmembrane</keyword>
<evidence type="ECO:0000256" key="2">
    <source>
        <dbReference type="ARBA" id="ARBA00010248"/>
    </source>
</evidence>
<dbReference type="InterPro" id="IPR000184">
    <property type="entry name" value="Bac_surfAg_D15"/>
</dbReference>
<evidence type="ECO:0000256" key="3">
    <source>
        <dbReference type="ARBA" id="ARBA00015419"/>
    </source>
</evidence>
<feature type="chain" id="PRO_5038138101" description="Translocation and assembly module subunit TamA" evidence="11">
    <location>
        <begin position="20"/>
        <end position="591"/>
    </location>
</feature>
<dbReference type="RefSeq" id="WP_210218304.1">
    <property type="nucleotide sequence ID" value="NZ_CP072793.1"/>
</dbReference>
<feature type="domain" description="TamA POTRA" evidence="13">
    <location>
        <begin position="39"/>
        <end position="116"/>
    </location>
</feature>
<keyword evidence="4" id="KW-1134">Transmembrane beta strand</keyword>
<dbReference type="Proteomes" id="UP000672009">
    <property type="component" value="Chromosome"/>
</dbReference>
<dbReference type="InterPro" id="IPR039910">
    <property type="entry name" value="D15-like"/>
</dbReference>
<evidence type="ECO:0000256" key="6">
    <source>
        <dbReference type="ARBA" id="ARBA00022729"/>
    </source>
</evidence>
<dbReference type="Pfam" id="PF17243">
    <property type="entry name" value="POTRA_TamA_1"/>
    <property type="match status" value="1"/>
</dbReference>
<evidence type="ECO:0000256" key="10">
    <source>
        <dbReference type="ARBA" id="ARBA00093548"/>
    </source>
</evidence>
<organism evidence="14 15">
    <name type="scientific">Thiothrix unzii</name>
    <dbReference type="NCBI Taxonomy" id="111769"/>
    <lineage>
        <taxon>Bacteria</taxon>
        <taxon>Pseudomonadati</taxon>
        <taxon>Pseudomonadota</taxon>
        <taxon>Gammaproteobacteria</taxon>
        <taxon>Thiotrichales</taxon>
        <taxon>Thiotrichaceae</taxon>
        <taxon>Thiothrix</taxon>
    </lineage>
</organism>
<proteinExistence type="inferred from homology"/>